<evidence type="ECO:0000313" key="5">
    <source>
        <dbReference type="Proteomes" id="UP000023152"/>
    </source>
</evidence>
<dbReference type="SUPFAM" id="SSF47027">
    <property type="entry name" value="Acyl-CoA binding protein"/>
    <property type="match status" value="1"/>
</dbReference>
<dbReference type="PROSITE" id="PS51228">
    <property type="entry name" value="ACB_2"/>
    <property type="match status" value="1"/>
</dbReference>
<evidence type="ECO:0000313" key="4">
    <source>
        <dbReference type="EMBL" id="ETO12131.1"/>
    </source>
</evidence>
<accession>X6MEM9</accession>
<keyword evidence="5" id="KW-1185">Reference proteome</keyword>
<comment type="similarity">
    <text evidence="1">Belongs to the ACBP family.</text>
</comment>
<reference evidence="4 5" key="1">
    <citation type="journal article" date="2013" name="Curr. Biol.">
        <title>The Genome of the Foraminiferan Reticulomyxa filosa.</title>
        <authorList>
            <person name="Glockner G."/>
            <person name="Hulsmann N."/>
            <person name="Schleicher M."/>
            <person name="Noegel A.A."/>
            <person name="Eichinger L."/>
            <person name="Gallinger C."/>
            <person name="Pawlowski J."/>
            <person name="Sierra R."/>
            <person name="Euteneuer U."/>
            <person name="Pillet L."/>
            <person name="Moustafa A."/>
            <person name="Platzer M."/>
            <person name="Groth M."/>
            <person name="Szafranski K."/>
            <person name="Schliwa M."/>
        </authorList>
    </citation>
    <scope>NUCLEOTIDE SEQUENCE [LARGE SCALE GENOMIC DNA]</scope>
</reference>
<proteinExistence type="inferred from homology"/>
<evidence type="ECO:0000256" key="1">
    <source>
        <dbReference type="ARBA" id="ARBA00005567"/>
    </source>
</evidence>
<dbReference type="Proteomes" id="UP000023152">
    <property type="component" value="Unassembled WGS sequence"/>
</dbReference>
<dbReference type="Gene3D" id="1.20.80.10">
    <property type="match status" value="2"/>
</dbReference>
<dbReference type="InterPro" id="IPR000582">
    <property type="entry name" value="Acyl-CoA-binding_protein"/>
</dbReference>
<evidence type="ECO:0000256" key="2">
    <source>
        <dbReference type="ARBA" id="ARBA00023121"/>
    </source>
</evidence>
<comment type="caution">
    <text evidence="4">The sequence shown here is derived from an EMBL/GenBank/DDBJ whole genome shotgun (WGS) entry which is preliminary data.</text>
</comment>
<dbReference type="AlphaFoldDB" id="X6MEM9"/>
<dbReference type="GO" id="GO:0000062">
    <property type="term" value="F:fatty-acyl-CoA binding"/>
    <property type="evidence" value="ECO:0007669"/>
    <property type="project" value="InterPro"/>
</dbReference>
<dbReference type="PANTHER" id="PTHR23310:SF62">
    <property type="entry name" value="ACYL-COA BINDING PROTEIN 1, ISOFORM A"/>
    <property type="match status" value="1"/>
</dbReference>
<dbReference type="InterPro" id="IPR035984">
    <property type="entry name" value="Acyl-CoA-binding_sf"/>
</dbReference>
<name>X6MEM9_RETFI</name>
<dbReference type="Pfam" id="PF00887">
    <property type="entry name" value="ACBP"/>
    <property type="match status" value="1"/>
</dbReference>
<gene>
    <name evidence="4" type="ORF">RFI_25246</name>
</gene>
<dbReference type="PANTHER" id="PTHR23310">
    <property type="entry name" value="ACYL-COA-BINDING PROTEIN, ACBP"/>
    <property type="match status" value="1"/>
</dbReference>
<dbReference type="OrthoDB" id="346910at2759"/>
<feature type="domain" description="ACB" evidence="3">
    <location>
        <begin position="9"/>
        <end position="155"/>
    </location>
</feature>
<protein>
    <submittedName>
        <fullName evidence="4">Acyl-CoA-binding protein, acbp</fullName>
    </submittedName>
</protein>
<organism evidence="4 5">
    <name type="scientific">Reticulomyxa filosa</name>
    <dbReference type="NCBI Taxonomy" id="46433"/>
    <lineage>
        <taxon>Eukaryota</taxon>
        <taxon>Sar</taxon>
        <taxon>Rhizaria</taxon>
        <taxon>Retaria</taxon>
        <taxon>Foraminifera</taxon>
        <taxon>Monothalamids</taxon>
        <taxon>Reticulomyxidae</taxon>
        <taxon>Reticulomyxa</taxon>
    </lineage>
</organism>
<sequence>MGLKQAQAEKTSFEKAVEYVRSLPADGPVKLDDTTKLKFYGMRIDNQFCFQYLFQKKKDVKTQIKNPKKQDITNKPQLAHAKIKVVLNLGLFKLRNPALKKLYFGIQCIPLFFFNKQVEARAKWDAWNSLGSMSETDAKKNYVELLEKISNGEFKP</sequence>
<dbReference type="InterPro" id="IPR014352">
    <property type="entry name" value="FERM/acyl-CoA-bd_prot_sf"/>
</dbReference>
<keyword evidence="2" id="KW-0446">Lipid-binding</keyword>
<dbReference type="EMBL" id="ASPP01021695">
    <property type="protein sequence ID" value="ETO12131.1"/>
    <property type="molecule type" value="Genomic_DNA"/>
</dbReference>
<dbReference type="GO" id="GO:0006631">
    <property type="term" value="P:fatty acid metabolic process"/>
    <property type="evidence" value="ECO:0007669"/>
    <property type="project" value="TreeGrafter"/>
</dbReference>
<evidence type="ECO:0000259" key="3">
    <source>
        <dbReference type="PROSITE" id="PS51228"/>
    </source>
</evidence>